<sequence length="151" mass="16587">MKKLYALTGVLISVTFYSQSLMGGVNSGGVSNENLMHTVGEIYVIPDDPDQQNSGTLGMLYQTVLNVLGVNEVVANQEKVSVYPNPTADYITLRISSKEKPKEVSIYDLSGKLVMQKEINGDRIDLSSLINGVYLLTFKSSDLKPIKIIKK</sequence>
<organism evidence="4 5">
    <name type="scientific">Chryseobacterium lactis</name>
    <dbReference type="NCBI Taxonomy" id="1241981"/>
    <lineage>
        <taxon>Bacteria</taxon>
        <taxon>Pseudomonadati</taxon>
        <taxon>Bacteroidota</taxon>
        <taxon>Flavobacteriia</taxon>
        <taxon>Flavobacteriales</taxon>
        <taxon>Weeksellaceae</taxon>
        <taxon>Chryseobacterium group</taxon>
        <taxon>Chryseobacterium</taxon>
    </lineage>
</organism>
<dbReference type="NCBIfam" id="TIGR04183">
    <property type="entry name" value="Por_Secre_tail"/>
    <property type="match status" value="1"/>
</dbReference>
<dbReference type="KEGG" id="clac:EG342_05310"/>
<dbReference type="RefSeq" id="WP_103288716.1">
    <property type="nucleotide sequence ID" value="NZ_CP033924.1"/>
</dbReference>
<evidence type="ECO:0000256" key="1">
    <source>
        <dbReference type="ARBA" id="ARBA00022729"/>
    </source>
</evidence>
<evidence type="ECO:0000313" key="3">
    <source>
        <dbReference type="EMBL" id="AZA81355.1"/>
    </source>
</evidence>
<dbReference type="Pfam" id="PF18962">
    <property type="entry name" value="Por_Secre_tail"/>
    <property type="match status" value="1"/>
</dbReference>
<keyword evidence="1" id="KW-0732">Signal</keyword>
<keyword evidence="6" id="KW-1185">Reference proteome</keyword>
<name>A0A3G6RWU7_CHRLC</name>
<evidence type="ECO:0000259" key="2">
    <source>
        <dbReference type="Pfam" id="PF18962"/>
    </source>
</evidence>
<dbReference type="OrthoDB" id="1270026at2"/>
<reference evidence="3 6" key="2">
    <citation type="submission" date="2018-11" db="EMBL/GenBank/DDBJ databases">
        <title>Proposal to divide the Flavobacteriaceae and reorganize its genera based on Amino Acid Identity values calculated from whole genome sequences.</title>
        <authorList>
            <person name="Nicholson A.C."/>
            <person name="Gulvik C.A."/>
            <person name="Whitney A.M."/>
            <person name="Humrighouse B.W."/>
            <person name="Bell M."/>
            <person name="Holmes B."/>
            <person name="Steigerwalt A.G."/>
            <person name="Villarma A."/>
            <person name="Sheth M."/>
            <person name="Batra D."/>
            <person name="Pryor J."/>
            <person name="Bernardet J.-F."/>
            <person name="Hugo C."/>
            <person name="Kampfer P."/>
            <person name="Newman J."/>
            <person name="McQuiston J.R."/>
        </authorList>
    </citation>
    <scope>NUCLEOTIDE SEQUENCE [LARGE SCALE GENOMIC DNA]</scope>
    <source>
        <strain evidence="3 6">KC_1864</strain>
    </source>
</reference>
<dbReference type="Proteomes" id="UP000236262">
    <property type="component" value="Unassembled WGS sequence"/>
</dbReference>
<dbReference type="AlphaFoldDB" id="A0A3G6RWU7"/>
<dbReference type="Proteomes" id="UP000279972">
    <property type="component" value="Chromosome"/>
</dbReference>
<reference evidence="4 5" key="1">
    <citation type="submission" date="2018-01" db="EMBL/GenBank/DDBJ databases">
        <title>Draft genome sequences of Chryseobacterium lactis NCTC11390, Chryseobacterium oncorhynchi 701B-08, and Chryseobacterium viscerum 687B-08.</title>
        <authorList>
            <person name="Jeong J.-J."/>
            <person name="Lee Y.J."/>
            <person name="Park B."/>
            <person name="Choi I.-G."/>
            <person name="Kim K.D."/>
        </authorList>
    </citation>
    <scope>NUCLEOTIDE SEQUENCE [LARGE SCALE GENOMIC DNA]</scope>
    <source>
        <strain evidence="4 5">NCTC11390</strain>
    </source>
</reference>
<gene>
    <name evidence="4" type="ORF">C1637_01925</name>
    <name evidence="3" type="ORF">EG342_05310</name>
</gene>
<protein>
    <submittedName>
        <fullName evidence="3">T9SS C-terminal target domain-containing protein</fullName>
    </submittedName>
</protein>
<proteinExistence type="predicted"/>
<accession>A0A3G6RWU7</accession>
<evidence type="ECO:0000313" key="6">
    <source>
        <dbReference type="Proteomes" id="UP000279972"/>
    </source>
</evidence>
<dbReference type="EMBL" id="PPEH01000001">
    <property type="protein sequence ID" value="PNW15207.1"/>
    <property type="molecule type" value="Genomic_DNA"/>
</dbReference>
<evidence type="ECO:0000313" key="5">
    <source>
        <dbReference type="Proteomes" id="UP000236262"/>
    </source>
</evidence>
<dbReference type="EMBL" id="CP033924">
    <property type="protein sequence ID" value="AZA81355.1"/>
    <property type="molecule type" value="Genomic_DNA"/>
</dbReference>
<feature type="domain" description="Secretion system C-terminal sorting" evidence="2">
    <location>
        <begin position="82"/>
        <end position="143"/>
    </location>
</feature>
<evidence type="ECO:0000313" key="4">
    <source>
        <dbReference type="EMBL" id="PNW15207.1"/>
    </source>
</evidence>
<dbReference type="InterPro" id="IPR026444">
    <property type="entry name" value="Secre_tail"/>
</dbReference>